<dbReference type="InterPro" id="IPR029058">
    <property type="entry name" value="AB_hydrolase_fold"/>
</dbReference>
<dbReference type="Pfam" id="PF00561">
    <property type="entry name" value="Abhydrolase_1"/>
    <property type="match status" value="1"/>
</dbReference>
<dbReference type="AlphaFoldDB" id="A0A7M7GEA0"/>
<reference evidence="4" key="1">
    <citation type="submission" date="2015-02" db="EMBL/GenBank/DDBJ databases">
        <title>Genome sequencing for Strongylocentrotus purpuratus.</title>
        <authorList>
            <person name="Murali S."/>
            <person name="Liu Y."/>
            <person name="Vee V."/>
            <person name="English A."/>
            <person name="Wang M."/>
            <person name="Skinner E."/>
            <person name="Han Y."/>
            <person name="Muzny D.M."/>
            <person name="Worley K.C."/>
            <person name="Gibbs R.A."/>
        </authorList>
    </citation>
    <scope>NUCLEOTIDE SEQUENCE</scope>
</reference>
<feature type="region of interest" description="Disordered" evidence="1">
    <location>
        <begin position="14"/>
        <end position="69"/>
    </location>
</feature>
<feature type="compositionally biased region" description="Polar residues" evidence="1">
    <location>
        <begin position="194"/>
        <end position="210"/>
    </location>
</feature>
<protein>
    <recommendedName>
        <fullName evidence="2">AB hydrolase-1 domain-containing protein</fullName>
    </recommendedName>
</protein>
<dbReference type="SUPFAM" id="SSF53474">
    <property type="entry name" value="alpha/beta-Hydrolases"/>
    <property type="match status" value="1"/>
</dbReference>
<keyword evidence="4" id="KW-1185">Reference proteome</keyword>
<evidence type="ECO:0000313" key="4">
    <source>
        <dbReference type="Proteomes" id="UP000007110"/>
    </source>
</evidence>
<dbReference type="OrthoDB" id="294702at2759"/>
<dbReference type="EnsemblMetazoa" id="XM_003723434">
    <property type="protein sequence ID" value="XP_003723482"/>
    <property type="gene ID" value="LOC100889523"/>
</dbReference>
<evidence type="ECO:0000259" key="2">
    <source>
        <dbReference type="Pfam" id="PF00561"/>
    </source>
</evidence>
<dbReference type="Proteomes" id="UP000007110">
    <property type="component" value="Unassembled WGS sequence"/>
</dbReference>
<proteinExistence type="predicted"/>
<feature type="compositionally biased region" description="Basic and acidic residues" evidence="1">
    <location>
        <begin position="24"/>
        <end position="37"/>
    </location>
</feature>
<dbReference type="KEGG" id="spu:100889523"/>
<dbReference type="InterPro" id="IPR000073">
    <property type="entry name" value="AB_hydrolase_1"/>
</dbReference>
<dbReference type="Gene3D" id="3.40.50.1820">
    <property type="entry name" value="alpha/beta hydrolase"/>
    <property type="match status" value="1"/>
</dbReference>
<evidence type="ECO:0000256" key="1">
    <source>
        <dbReference type="SAM" id="MobiDB-lite"/>
    </source>
</evidence>
<reference evidence="3" key="2">
    <citation type="submission" date="2021-01" db="UniProtKB">
        <authorList>
            <consortium name="EnsemblMetazoa"/>
        </authorList>
    </citation>
    <scope>IDENTIFICATION</scope>
</reference>
<evidence type="ECO:0000313" key="3">
    <source>
        <dbReference type="EnsemblMetazoa" id="XP_003723482"/>
    </source>
</evidence>
<dbReference type="RefSeq" id="XP_003723482.2">
    <property type="nucleotide sequence ID" value="XM_003723434.3"/>
</dbReference>
<sequence length="447" mass="50467">MGFVNEGLNHLIMPHQVPRKRKEKEKWPEKLPDDGQKTSKSNQNVGFWGEDSENTSRVSKPRNDPSGEKRSLLRGCFCRCLHSLKWVVFLLVLPAILNHASLYKEAEYLKPQGELLSVGLEDHKMFIRCSGEGEPTVILDAPTGMSSDVWCLVQPRIAKFTRVCSYDRTGLGFSSSYPYQFPKHDDDDDDDTPGPTSSKMASSITKGQESTTERMVDDLHSLLHINYTDTKPPFLLVGSELGAANAMFYAQMFEKEVSDIVLIDPLVEGIFEIDEAVLEQFWYGHLVPTLQSLQLSAAIGLTRLGLMFGLVEQPIRGEVISETVQARQKYLMCLPRHIRAAVEEYFWANKSLSQIKTAYKVKPFPQNVSVTVITGNYYDEELPSQLNKVWAKATQKLVSSIHPSAKHLLINGADHHMLYRNPNAVVEPIKKLVKHWRQRHSKSSKGG</sequence>
<feature type="domain" description="AB hydrolase-1" evidence="2">
    <location>
        <begin position="145"/>
        <end position="419"/>
    </location>
</feature>
<dbReference type="OMA" id="VCAYDRV"/>
<accession>A0A7M7GEA0</accession>
<dbReference type="InParanoid" id="A0A7M7GEA0"/>
<organism evidence="3 4">
    <name type="scientific">Strongylocentrotus purpuratus</name>
    <name type="common">Purple sea urchin</name>
    <dbReference type="NCBI Taxonomy" id="7668"/>
    <lineage>
        <taxon>Eukaryota</taxon>
        <taxon>Metazoa</taxon>
        <taxon>Echinodermata</taxon>
        <taxon>Eleutherozoa</taxon>
        <taxon>Echinozoa</taxon>
        <taxon>Echinoidea</taxon>
        <taxon>Euechinoidea</taxon>
        <taxon>Echinacea</taxon>
        <taxon>Camarodonta</taxon>
        <taxon>Echinidea</taxon>
        <taxon>Strongylocentrotidae</taxon>
        <taxon>Strongylocentrotus</taxon>
    </lineage>
</organism>
<name>A0A7M7GEA0_STRPU</name>
<dbReference type="GeneID" id="100889523"/>
<feature type="region of interest" description="Disordered" evidence="1">
    <location>
        <begin position="182"/>
        <end position="212"/>
    </location>
</feature>